<dbReference type="Gene3D" id="1.25.40.10">
    <property type="entry name" value="Tetratricopeptide repeat domain"/>
    <property type="match status" value="1"/>
</dbReference>
<sequence>METTAEDILHFWFRELTPKQWFAQDSELDQQIIKRFTTALELASKDSLIKWRISAKSRLAEVILLDQFSRNIYRDTPKAFAQDELALRCAQEVIELGLDKELTNIERSFLYMPFMHSESLQVHQVAVKLFSLPGLEDNYNFELKHKDIIDRFGRYPHRNQVLGRNSTEEEIEFLKGPGSSF</sequence>
<dbReference type="SUPFAM" id="SSF48452">
    <property type="entry name" value="TPR-like"/>
    <property type="match status" value="1"/>
</dbReference>
<proteinExistence type="predicted"/>
<dbReference type="InterPro" id="IPR010323">
    <property type="entry name" value="DUF924"/>
</dbReference>
<accession>A0A1Y5FBW4</accession>
<comment type="caution">
    <text evidence="1">The sequence shown here is derived from an EMBL/GenBank/DDBJ whole genome shotgun (WGS) entry which is preliminary data.</text>
</comment>
<protein>
    <recommendedName>
        <fullName evidence="3">DUF924 domain-containing protein</fullName>
    </recommendedName>
</protein>
<evidence type="ECO:0000313" key="1">
    <source>
        <dbReference type="EMBL" id="OUR99510.1"/>
    </source>
</evidence>
<dbReference type="Proteomes" id="UP000196531">
    <property type="component" value="Unassembled WGS sequence"/>
</dbReference>
<dbReference type="Pfam" id="PF06041">
    <property type="entry name" value="DUF924"/>
    <property type="match status" value="1"/>
</dbReference>
<dbReference type="EMBL" id="MAAO01000002">
    <property type="protein sequence ID" value="OUR99510.1"/>
    <property type="molecule type" value="Genomic_DNA"/>
</dbReference>
<dbReference type="Gene3D" id="1.20.58.320">
    <property type="entry name" value="TPR-like"/>
    <property type="match status" value="1"/>
</dbReference>
<dbReference type="AlphaFoldDB" id="A0A1Y5FBW4"/>
<organism evidence="1 2">
    <name type="scientific">Halobacteriovorax marinus</name>
    <dbReference type="NCBI Taxonomy" id="97084"/>
    <lineage>
        <taxon>Bacteria</taxon>
        <taxon>Pseudomonadati</taxon>
        <taxon>Bdellovibrionota</taxon>
        <taxon>Bacteriovoracia</taxon>
        <taxon>Bacteriovoracales</taxon>
        <taxon>Halobacteriovoraceae</taxon>
        <taxon>Halobacteriovorax</taxon>
    </lineage>
</organism>
<dbReference type="InterPro" id="IPR011990">
    <property type="entry name" value="TPR-like_helical_dom_sf"/>
</dbReference>
<reference evidence="2" key="1">
    <citation type="journal article" date="2017" name="Proc. Natl. Acad. Sci. U.S.A.">
        <title>Simulation of Deepwater Horizon oil plume reveals substrate specialization within a complex community of hydrocarbon-degraders.</title>
        <authorList>
            <person name="Hu P."/>
            <person name="Dubinsky E.A."/>
            <person name="Probst A.J."/>
            <person name="Wang J."/>
            <person name="Sieber C.M.K."/>
            <person name="Tom L.M."/>
            <person name="Gardinali P."/>
            <person name="Banfield J.F."/>
            <person name="Atlas R.M."/>
            <person name="Andersen G.L."/>
        </authorList>
    </citation>
    <scope>NUCLEOTIDE SEQUENCE [LARGE SCALE GENOMIC DNA]</scope>
</reference>
<evidence type="ECO:0000313" key="2">
    <source>
        <dbReference type="Proteomes" id="UP000196531"/>
    </source>
</evidence>
<evidence type="ECO:0008006" key="3">
    <source>
        <dbReference type="Google" id="ProtNLM"/>
    </source>
</evidence>
<name>A0A1Y5FBW4_9BACT</name>
<gene>
    <name evidence="1" type="ORF">A9Q84_00385</name>
</gene>